<dbReference type="OrthoDB" id="6884957at2759"/>
<organism evidence="7 8">
    <name type="scientific">Daphnia pulex</name>
    <name type="common">Water flea</name>
    <dbReference type="NCBI Taxonomy" id="6669"/>
    <lineage>
        <taxon>Eukaryota</taxon>
        <taxon>Metazoa</taxon>
        <taxon>Ecdysozoa</taxon>
        <taxon>Arthropoda</taxon>
        <taxon>Crustacea</taxon>
        <taxon>Branchiopoda</taxon>
        <taxon>Diplostraca</taxon>
        <taxon>Cladocera</taxon>
        <taxon>Anomopoda</taxon>
        <taxon>Daphniidae</taxon>
        <taxon>Daphnia</taxon>
    </lineage>
</organism>
<sequence>MCLLFAETILSTIESGHISVGVCAGSLPWIAHALRDWRLFSTITLALIGAIVAACCRPVSHTPDHWCSVPELIHLEPSERRNLSIPLETHDGELVYSRCRMINVNFTQEGATVDVTQGRNLCWPTKPCSVVDGWDYDLSDGMYNTIVSESNLVCEDDLRANFAQAMFFSGAIVGILLFGLLADWYGRLPVLVLRNVLSCGAGVATESFRGFVDFVVCRFLVGMAYDLYFII</sequence>
<keyword evidence="2 5" id="KW-0812">Transmembrane</keyword>
<evidence type="ECO:0000256" key="5">
    <source>
        <dbReference type="SAM" id="Phobius"/>
    </source>
</evidence>
<feature type="domain" description="Major facilitator superfamily (MFS) profile" evidence="6">
    <location>
        <begin position="121"/>
        <end position="231"/>
    </location>
</feature>
<evidence type="ECO:0000256" key="2">
    <source>
        <dbReference type="ARBA" id="ARBA00022692"/>
    </source>
</evidence>
<keyword evidence="4 5" id="KW-0472">Membrane</keyword>
<dbReference type="InterPro" id="IPR005828">
    <property type="entry name" value="MFS_sugar_transport-like"/>
</dbReference>
<dbReference type="KEGG" id="dpx:DAPPUDRAFT_262369"/>
<dbReference type="HOGENOM" id="CLU_099588_0_0_1"/>
<protein>
    <recommendedName>
        <fullName evidence="6">Major facilitator superfamily (MFS) profile domain-containing protein</fullName>
    </recommendedName>
</protein>
<dbReference type="PROSITE" id="PS50850">
    <property type="entry name" value="MFS"/>
    <property type="match status" value="1"/>
</dbReference>
<dbReference type="GO" id="GO:0016020">
    <property type="term" value="C:membrane"/>
    <property type="evidence" value="ECO:0007669"/>
    <property type="project" value="UniProtKB-SubCell"/>
</dbReference>
<dbReference type="PhylomeDB" id="E9HMV5"/>
<feature type="transmembrane region" description="Helical" evidence="5">
    <location>
        <begin position="165"/>
        <end position="185"/>
    </location>
</feature>
<evidence type="ECO:0000256" key="3">
    <source>
        <dbReference type="ARBA" id="ARBA00022989"/>
    </source>
</evidence>
<dbReference type="Proteomes" id="UP000000305">
    <property type="component" value="Unassembled WGS sequence"/>
</dbReference>
<evidence type="ECO:0000259" key="6">
    <source>
        <dbReference type="PROSITE" id="PS50850"/>
    </source>
</evidence>
<name>E9HMV5_DAPPU</name>
<dbReference type="InterPro" id="IPR020846">
    <property type="entry name" value="MFS_dom"/>
</dbReference>
<dbReference type="Gene3D" id="1.20.1250.20">
    <property type="entry name" value="MFS general substrate transporter like domains"/>
    <property type="match status" value="1"/>
</dbReference>
<comment type="subcellular location">
    <subcellularLocation>
        <location evidence="1">Membrane</location>
        <topology evidence="1">Multi-pass membrane protein</topology>
    </subcellularLocation>
</comment>
<evidence type="ECO:0000256" key="1">
    <source>
        <dbReference type="ARBA" id="ARBA00004141"/>
    </source>
</evidence>
<dbReference type="Pfam" id="PF00083">
    <property type="entry name" value="Sugar_tr"/>
    <property type="match status" value="1"/>
</dbReference>
<accession>E9HMV5</accession>
<evidence type="ECO:0000313" key="7">
    <source>
        <dbReference type="EMBL" id="EFX66941.1"/>
    </source>
</evidence>
<dbReference type="InParanoid" id="E9HMV5"/>
<dbReference type="AlphaFoldDB" id="E9HMV5"/>
<dbReference type="SUPFAM" id="SSF103473">
    <property type="entry name" value="MFS general substrate transporter"/>
    <property type="match status" value="1"/>
</dbReference>
<dbReference type="GO" id="GO:0022857">
    <property type="term" value="F:transmembrane transporter activity"/>
    <property type="evidence" value="ECO:0007669"/>
    <property type="project" value="InterPro"/>
</dbReference>
<dbReference type="STRING" id="6669.E9HMV5"/>
<keyword evidence="3 5" id="KW-1133">Transmembrane helix</keyword>
<dbReference type="eggNOG" id="KOG0255">
    <property type="taxonomic scope" value="Eukaryota"/>
</dbReference>
<dbReference type="InterPro" id="IPR036259">
    <property type="entry name" value="MFS_trans_sf"/>
</dbReference>
<evidence type="ECO:0000313" key="8">
    <source>
        <dbReference type="Proteomes" id="UP000000305"/>
    </source>
</evidence>
<proteinExistence type="predicted"/>
<dbReference type="OMA" id="THYCITE"/>
<reference evidence="7 8" key="1">
    <citation type="journal article" date="2011" name="Science">
        <title>The ecoresponsive genome of Daphnia pulex.</title>
        <authorList>
            <person name="Colbourne J.K."/>
            <person name="Pfrender M.E."/>
            <person name="Gilbert D."/>
            <person name="Thomas W.K."/>
            <person name="Tucker A."/>
            <person name="Oakley T.H."/>
            <person name="Tokishita S."/>
            <person name="Aerts A."/>
            <person name="Arnold G.J."/>
            <person name="Basu M.K."/>
            <person name="Bauer D.J."/>
            <person name="Caceres C.E."/>
            <person name="Carmel L."/>
            <person name="Casola C."/>
            <person name="Choi J.H."/>
            <person name="Detter J.C."/>
            <person name="Dong Q."/>
            <person name="Dusheyko S."/>
            <person name="Eads B.D."/>
            <person name="Frohlich T."/>
            <person name="Geiler-Samerotte K.A."/>
            <person name="Gerlach D."/>
            <person name="Hatcher P."/>
            <person name="Jogdeo S."/>
            <person name="Krijgsveld J."/>
            <person name="Kriventseva E.V."/>
            <person name="Kultz D."/>
            <person name="Laforsch C."/>
            <person name="Lindquist E."/>
            <person name="Lopez J."/>
            <person name="Manak J.R."/>
            <person name="Muller J."/>
            <person name="Pangilinan J."/>
            <person name="Patwardhan R.P."/>
            <person name="Pitluck S."/>
            <person name="Pritham E.J."/>
            <person name="Rechtsteiner A."/>
            <person name="Rho M."/>
            <person name="Rogozin I.B."/>
            <person name="Sakarya O."/>
            <person name="Salamov A."/>
            <person name="Schaack S."/>
            <person name="Shapiro H."/>
            <person name="Shiga Y."/>
            <person name="Skalitzky C."/>
            <person name="Smith Z."/>
            <person name="Souvorov A."/>
            <person name="Sung W."/>
            <person name="Tang Z."/>
            <person name="Tsuchiya D."/>
            <person name="Tu H."/>
            <person name="Vos H."/>
            <person name="Wang M."/>
            <person name="Wolf Y.I."/>
            <person name="Yamagata H."/>
            <person name="Yamada T."/>
            <person name="Ye Y."/>
            <person name="Shaw J.R."/>
            <person name="Andrews J."/>
            <person name="Crease T.J."/>
            <person name="Tang H."/>
            <person name="Lucas S.M."/>
            <person name="Robertson H.M."/>
            <person name="Bork P."/>
            <person name="Koonin E.V."/>
            <person name="Zdobnov E.M."/>
            <person name="Grigoriev I.V."/>
            <person name="Lynch M."/>
            <person name="Boore J.L."/>
        </authorList>
    </citation>
    <scope>NUCLEOTIDE SEQUENCE [LARGE SCALE GENOMIC DNA]</scope>
</reference>
<dbReference type="EMBL" id="GL732690">
    <property type="protein sequence ID" value="EFX66941.1"/>
    <property type="molecule type" value="Genomic_DNA"/>
</dbReference>
<keyword evidence="8" id="KW-1185">Reference proteome</keyword>
<evidence type="ECO:0000256" key="4">
    <source>
        <dbReference type="ARBA" id="ARBA00023136"/>
    </source>
</evidence>
<gene>
    <name evidence="7" type="ORF">DAPPUDRAFT_262369</name>
</gene>